<feature type="transmembrane region" description="Helical" evidence="7">
    <location>
        <begin position="117"/>
        <end position="136"/>
    </location>
</feature>
<evidence type="ECO:0000256" key="7">
    <source>
        <dbReference type="SAM" id="Phobius"/>
    </source>
</evidence>
<dbReference type="PANTHER" id="PTHR10057">
    <property type="entry name" value="PERIPHERAL-TYPE BENZODIAZEPINE RECEPTOR"/>
    <property type="match status" value="1"/>
</dbReference>
<evidence type="ECO:0000256" key="6">
    <source>
        <dbReference type="SAM" id="MobiDB-lite"/>
    </source>
</evidence>
<dbReference type="Gene3D" id="1.20.1260.100">
    <property type="entry name" value="TspO/MBR protein"/>
    <property type="match status" value="1"/>
</dbReference>
<comment type="subcellular location">
    <subcellularLocation>
        <location evidence="1">Membrane</location>
        <topology evidence="1">Multi-pass membrane protein</topology>
    </subcellularLocation>
</comment>
<dbReference type="PANTHER" id="PTHR10057:SF0">
    <property type="entry name" value="TRANSLOCATOR PROTEIN"/>
    <property type="match status" value="1"/>
</dbReference>
<organism evidence="8 9">
    <name type="scientific">Colocasia esculenta</name>
    <name type="common">Wild taro</name>
    <name type="synonym">Arum esculentum</name>
    <dbReference type="NCBI Taxonomy" id="4460"/>
    <lineage>
        <taxon>Eukaryota</taxon>
        <taxon>Viridiplantae</taxon>
        <taxon>Streptophyta</taxon>
        <taxon>Embryophyta</taxon>
        <taxon>Tracheophyta</taxon>
        <taxon>Spermatophyta</taxon>
        <taxon>Magnoliopsida</taxon>
        <taxon>Liliopsida</taxon>
        <taxon>Araceae</taxon>
        <taxon>Aroideae</taxon>
        <taxon>Colocasieae</taxon>
        <taxon>Colocasia</taxon>
    </lineage>
</organism>
<keyword evidence="3 7" id="KW-0812">Transmembrane</keyword>
<dbReference type="OrthoDB" id="8841220at2759"/>
<proteinExistence type="inferred from homology"/>
<evidence type="ECO:0000256" key="1">
    <source>
        <dbReference type="ARBA" id="ARBA00004141"/>
    </source>
</evidence>
<dbReference type="Pfam" id="PF03073">
    <property type="entry name" value="TspO_MBR"/>
    <property type="match status" value="1"/>
</dbReference>
<dbReference type="SMR" id="A0A843VJ41"/>
<dbReference type="CDD" id="cd15904">
    <property type="entry name" value="TSPO_MBR"/>
    <property type="match status" value="1"/>
</dbReference>
<evidence type="ECO:0008006" key="10">
    <source>
        <dbReference type="Google" id="ProtNLM"/>
    </source>
</evidence>
<dbReference type="InterPro" id="IPR038330">
    <property type="entry name" value="TspO/MBR-related_sf"/>
</dbReference>
<dbReference type="GO" id="GO:0033013">
    <property type="term" value="P:tetrapyrrole metabolic process"/>
    <property type="evidence" value="ECO:0007669"/>
    <property type="project" value="UniProtKB-ARBA"/>
</dbReference>
<protein>
    <recommendedName>
        <fullName evidence="10">Translocator protein</fullName>
    </recommendedName>
</protein>
<accession>A0A843VJ41</accession>
<dbReference type="AlphaFoldDB" id="A0A843VJ41"/>
<name>A0A843VJ41_COLES</name>
<evidence type="ECO:0000256" key="2">
    <source>
        <dbReference type="ARBA" id="ARBA00007524"/>
    </source>
</evidence>
<feature type="transmembrane region" description="Helical" evidence="7">
    <location>
        <begin position="142"/>
        <end position="161"/>
    </location>
</feature>
<evidence type="ECO:0000256" key="3">
    <source>
        <dbReference type="ARBA" id="ARBA00022692"/>
    </source>
</evidence>
<sequence length="191" mass="20418">MSPQSVRRRSKDEPTPGSAAAAATTGDGGKNLRARKMAMAKRGLRSLSVALATPLCLTLLTTYLFGATRGYAAVSRPFWRPPVWAFHLASLSSACLMGLSAWLVWADGGFRRQPAALPLYLTELALSLAWGPVVLGAGAMRLGLAVCMALFAALLGCSQLFRRVNPIAGDLVKPCLAWVCFLAVCNYKMLM</sequence>
<comment type="similarity">
    <text evidence="2">Belongs to the TspO/BZRP family.</text>
</comment>
<dbReference type="GO" id="GO:0016020">
    <property type="term" value="C:membrane"/>
    <property type="evidence" value="ECO:0007669"/>
    <property type="project" value="UniProtKB-SubCell"/>
</dbReference>
<keyword evidence="4 7" id="KW-1133">Transmembrane helix</keyword>
<feature type="transmembrane region" description="Helical" evidence="7">
    <location>
        <begin position="84"/>
        <end position="105"/>
    </location>
</feature>
<dbReference type="EMBL" id="NMUH01001545">
    <property type="protein sequence ID" value="MQL93304.1"/>
    <property type="molecule type" value="Genomic_DNA"/>
</dbReference>
<feature type="transmembrane region" description="Helical" evidence="7">
    <location>
        <begin position="43"/>
        <end position="64"/>
    </location>
</feature>
<comment type="caution">
    <text evidence="8">The sequence shown here is derived from an EMBL/GenBank/DDBJ whole genome shotgun (WGS) entry which is preliminary data.</text>
</comment>
<dbReference type="PIRSF" id="PIRSF005859">
    <property type="entry name" value="PBR"/>
    <property type="match status" value="1"/>
</dbReference>
<evidence type="ECO:0000256" key="4">
    <source>
        <dbReference type="ARBA" id="ARBA00022989"/>
    </source>
</evidence>
<evidence type="ECO:0000256" key="5">
    <source>
        <dbReference type="ARBA" id="ARBA00023136"/>
    </source>
</evidence>
<evidence type="ECO:0000313" key="9">
    <source>
        <dbReference type="Proteomes" id="UP000652761"/>
    </source>
</evidence>
<evidence type="ECO:0000313" key="8">
    <source>
        <dbReference type="EMBL" id="MQL93304.1"/>
    </source>
</evidence>
<dbReference type="InterPro" id="IPR004307">
    <property type="entry name" value="TspO_MBR"/>
</dbReference>
<reference evidence="8" key="1">
    <citation type="submission" date="2017-07" db="EMBL/GenBank/DDBJ databases">
        <title>Taro Niue Genome Assembly and Annotation.</title>
        <authorList>
            <person name="Atibalentja N."/>
            <person name="Keating K."/>
            <person name="Fields C.J."/>
        </authorList>
    </citation>
    <scope>NUCLEOTIDE SEQUENCE</scope>
    <source>
        <strain evidence="8">Niue_2</strain>
        <tissue evidence="8">Leaf</tissue>
    </source>
</reference>
<keyword evidence="9" id="KW-1185">Reference proteome</keyword>
<dbReference type="FunFam" id="1.20.1260.100:FF:000001">
    <property type="entry name" value="translocator protein 2"/>
    <property type="match status" value="1"/>
</dbReference>
<dbReference type="Proteomes" id="UP000652761">
    <property type="component" value="Unassembled WGS sequence"/>
</dbReference>
<gene>
    <name evidence="8" type="ORF">Taro_025949</name>
</gene>
<feature type="region of interest" description="Disordered" evidence="6">
    <location>
        <begin position="1"/>
        <end position="29"/>
    </location>
</feature>
<keyword evidence="5 7" id="KW-0472">Membrane</keyword>